<sequence>MSDLLSNLDDKLVILFRLEPGCLGPDGLEHIEVFCNIAERALQSLNQSVCRWRLTPRYDKSLDEVQYSLAGKVLPLDKAIKYLQACHTEHSQLMGAFEDKLTQLINQYLDRKASLKT</sequence>
<dbReference type="Proteomes" id="UP000502608">
    <property type="component" value="Chromosome"/>
</dbReference>
<gene>
    <name evidence="1" type="ORF">HBH39_09040</name>
</gene>
<name>A0A6G9QJR0_9GAMM</name>
<reference evidence="1 2" key="1">
    <citation type="submission" date="2020-03" db="EMBL/GenBank/DDBJ databases">
        <title>Complete genome sequence of Shewanella sp.</title>
        <authorList>
            <person name="Kim Y.-S."/>
            <person name="Kim S.-J."/>
            <person name="Jung H.-K."/>
            <person name="Kim K.-H."/>
        </authorList>
    </citation>
    <scope>NUCLEOTIDE SEQUENCE [LARGE SCALE GENOMIC DNA]</scope>
    <source>
        <strain evidence="1 2">PN3F2</strain>
    </source>
</reference>
<dbReference type="RefSeq" id="WP_167677560.1">
    <property type="nucleotide sequence ID" value="NZ_CP050313.1"/>
</dbReference>
<dbReference type="EMBL" id="CP050313">
    <property type="protein sequence ID" value="QIR14618.1"/>
    <property type="molecule type" value="Genomic_DNA"/>
</dbReference>
<keyword evidence="2" id="KW-1185">Reference proteome</keyword>
<dbReference type="KEGG" id="saes:HBH39_09040"/>
<evidence type="ECO:0000313" key="2">
    <source>
        <dbReference type="Proteomes" id="UP000502608"/>
    </source>
</evidence>
<organism evidence="1 2">
    <name type="scientific">Shewanella aestuarii</name>
    <dbReference type="NCBI Taxonomy" id="1028752"/>
    <lineage>
        <taxon>Bacteria</taxon>
        <taxon>Pseudomonadati</taxon>
        <taxon>Pseudomonadota</taxon>
        <taxon>Gammaproteobacteria</taxon>
        <taxon>Alteromonadales</taxon>
        <taxon>Shewanellaceae</taxon>
        <taxon>Shewanella</taxon>
    </lineage>
</organism>
<accession>A0A6G9QJR0</accession>
<dbReference type="AlphaFoldDB" id="A0A6G9QJR0"/>
<evidence type="ECO:0000313" key="1">
    <source>
        <dbReference type="EMBL" id="QIR14618.1"/>
    </source>
</evidence>
<proteinExistence type="predicted"/>
<protein>
    <submittedName>
        <fullName evidence="1">Uncharacterized protein</fullName>
    </submittedName>
</protein>